<comment type="caution">
    <text evidence="2">The sequence shown here is derived from an EMBL/GenBank/DDBJ whole genome shotgun (WGS) entry which is preliminary data.</text>
</comment>
<dbReference type="Gene3D" id="3.60.10.10">
    <property type="entry name" value="Endonuclease/exonuclease/phosphatase"/>
    <property type="match status" value="1"/>
</dbReference>
<dbReference type="EMBL" id="SNWP01000011">
    <property type="protein sequence ID" value="TDO26312.1"/>
    <property type="molecule type" value="Genomic_DNA"/>
</dbReference>
<dbReference type="RefSeq" id="WP_133474174.1">
    <property type="nucleotide sequence ID" value="NZ_SNWP01000011.1"/>
</dbReference>
<keyword evidence="2" id="KW-0255">Endonuclease</keyword>
<name>A0A4R6IUN9_9BACT</name>
<keyword evidence="2" id="KW-0378">Hydrolase</keyword>
<gene>
    <name evidence="2" type="ORF">BC659_1618</name>
</gene>
<accession>A0A4R6IUN9</accession>
<dbReference type="Pfam" id="PF03372">
    <property type="entry name" value="Exo_endo_phos"/>
    <property type="match status" value="1"/>
</dbReference>
<dbReference type="GO" id="GO:0004527">
    <property type="term" value="F:exonuclease activity"/>
    <property type="evidence" value="ECO:0007669"/>
    <property type="project" value="UniProtKB-KW"/>
</dbReference>
<dbReference type="GO" id="GO:0004519">
    <property type="term" value="F:endonuclease activity"/>
    <property type="evidence" value="ECO:0007669"/>
    <property type="project" value="UniProtKB-KW"/>
</dbReference>
<proteinExistence type="predicted"/>
<dbReference type="InterPro" id="IPR005135">
    <property type="entry name" value="Endo/exonuclease/phosphatase"/>
</dbReference>
<dbReference type="OrthoDB" id="5447300at2"/>
<feature type="domain" description="Endonuclease/exonuclease/phosphatase" evidence="1">
    <location>
        <begin position="25"/>
        <end position="233"/>
    </location>
</feature>
<dbReference type="GO" id="GO:0006506">
    <property type="term" value="P:GPI anchor biosynthetic process"/>
    <property type="evidence" value="ECO:0007669"/>
    <property type="project" value="TreeGrafter"/>
</dbReference>
<dbReference type="InterPro" id="IPR036691">
    <property type="entry name" value="Endo/exonu/phosph_ase_sf"/>
</dbReference>
<dbReference type="AlphaFoldDB" id="A0A4R6IUN9"/>
<evidence type="ECO:0000259" key="1">
    <source>
        <dbReference type="Pfam" id="PF03372"/>
    </source>
</evidence>
<sequence length="242" mass="26951">MNRFLLGLLFVVFTSFFPDEPLRLLSYNIRNAKGMDNITDYQRIANIITQSKAAVIALQELDSVTQRSKGKDVLKELAEATGLHASYGAAISFQGGKYGVGVLSKGKPLSQKTIPLPGSEEARVLLVVEFTDYLVFCTHFSLTEKDRLSSIKIIEEELAASKKPVLLLGDLNDRPGSETMQRLQQSFQLLSANEFSFPADKPDRCIDYILAHNRIKVKVITTAVLDEPLASDHLPLFVEMKF</sequence>
<dbReference type="PANTHER" id="PTHR14859:SF15">
    <property type="entry name" value="ENDONUCLEASE_EXONUCLEASE_PHOSPHATASE DOMAIN-CONTAINING PROTEIN"/>
    <property type="match status" value="1"/>
</dbReference>
<dbReference type="InterPro" id="IPR051916">
    <property type="entry name" value="GPI-anchor_lipid_remodeler"/>
</dbReference>
<dbReference type="Proteomes" id="UP000295741">
    <property type="component" value="Unassembled WGS sequence"/>
</dbReference>
<dbReference type="SUPFAM" id="SSF56219">
    <property type="entry name" value="DNase I-like"/>
    <property type="match status" value="1"/>
</dbReference>
<reference evidence="2 3" key="1">
    <citation type="submission" date="2019-03" db="EMBL/GenBank/DDBJ databases">
        <title>Genomic Encyclopedia of Archaeal and Bacterial Type Strains, Phase II (KMG-II): from individual species to whole genera.</title>
        <authorList>
            <person name="Goeker M."/>
        </authorList>
    </citation>
    <scope>NUCLEOTIDE SEQUENCE [LARGE SCALE GENOMIC DNA]</scope>
    <source>
        <strain evidence="2 3">DSM 28323</strain>
    </source>
</reference>
<evidence type="ECO:0000313" key="3">
    <source>
        <dbReference type="Proteomes" id="UP000295741"/>
    </source>
</evidence>
<keyword evidence="2" id="KW-0269">Exonuclease</keyword>
<keyword evidence="3" id="KW-1185">Reference proteome</keyword>
<dbReference type="PANTHER" id="PTHR14859">
    <property type="entry name" value="CALCOFLUOR WHITE HYPERSENSITIVE PROTEIN PRECURSOR"/>
    <property type="match status" value="1"/>
</dbReference>
<dbReference type="GO" id="GO:0016020">
    <property type="term" value="C:membrane"/>
    <property type="evidence" value="ECO:0007669"/>
    <property type="project" value="GOC"/>
</dbReference>
<protein>
    <submittedName>
        <fullName evidence="2">Endonuclease/exonuclease/phosphatase family metal-dependent hydrolase</fullName>
    </submittedName>
</protein>
<keyword evidence="2" id="KW-0540">Nuclease</keyword>
<evidence type="ECO:0000313" key="2">
    <source>
        <dbReference type="EMBL" id="TDO26312.1"/>
    </source>
</evidence>
<organism evidence="2 3">
    <name type="scientific">Sediminibacterium goheungense</name>
    <dbReference type="NCBI Taxonomy" id="1086393"/>
    <lineage>
        <taxon>Bacteria</taxon>
        <taxon>Pseudomonadati</taxon>
        <taxon>Bacteroidota</taxon>
        <taxon>Chitinophagia</taxon>
        <taxon>Chitinophagales</taxon>
        <taxon>Chitinophagaceae</taxon>
        <taxon>Sediminibacterium</taxon>
    </lineage>
</organism>